<comment type="similarity">
    <text evidence="3 9">Belongs to the acyl-CoA dehydrogenase family.</text>
</comment>
<evidence type="ECO:0000256" key="3">
    <source>
        <dbReference type="ARBA" id="ARBA00009347"/>
    </source>
</evidence>
<dbReference type="PANTHER" id="PTHR43884">
    <property type="entry name" value="ACYL-COA DEHYDROGENASE"/>
    <property type="match status" value="1"/>
</dbReference>
<dbReference type="InterPro" id="IPR006091">
    <property type="entry name" value="Acyl-CoA_Oxase/DH_mid-dom"/>
</dbReference>
<dbReference type="GO" id="GO:0005739">
    <property type="term" value="C:mitochondrion"/>
    <property type="evidence" value="ECO:0007669"/>
    <property type="project" value="UniProtKB-SubCell"/>
</dbReference>
<dbReference type="InterPro" id="IPR037069">
    <property type="entry name" value="AcylCoA_DH/ox_N_sf"/>
</dbReference>
<dbReference type="GO" id="GO:0003995">
    <property type="term" value="F:acyl-CoA dehydrogenase activity"/>
    <property type="evidence" value="ECO:0007669"/>
    <property type="project" value="TreeGrafter"/>
</dbReference>
<dbReference type="GO" id="GO:0050660">
    <property type="term" value="F:flavin adenine dinucleotide binding"/>
    <property type="evidence" value="ECO:0007669"/>
    <property type="project" value="InterPro"/>
</dbReference>
<accession>A0A158R3U6</accession>
<protein>
    <submittedName>
        <fullName evidence="15">Acyl-CoA dehydrogenase family member 9, mitochondrial</fullName>
    </submittedName>
</protein>
<evidence type="ECO:0000256" key="9">
    <source>
        <dbReference type="RuleBase" id="RU362125"/>
    </source>
</evidence>
<keyword evidence="8" id="KW-0496">Mitochondrion</keyword>
<feature type="domain" description="Acyl-CoA dehydrogenase/oxidase N-terminal" evidence="12">
    <location>
        <begin position="133"/>
        <end position="161"/>
    </location>
</feature>
<evidence type="ECO:0000256" key="7">
    <source>
        <dbReference type="ARBA" id="ARBA00023002"/>
    </source>
</evidence>
<reference evidence="15" key="1">
    <citation type="submission" date="2016-04" db="UniProtKB">
        <authorList>
            <consortium name="WormBaseParasite"/>
        </authorList>
    </citation>
    <scope>IDENTIFICATION</scope>
</reference>
<keyword evidence="7 9" id="KW-0560">Oxidoreductase</keyword>
<sequence length="605" mass="67402">MQRGQYVLKSTAALYNRILNGYIQRHLSSITEVTKNLKPEIGTAKVLKIARQKEIPVESYSLSRGLALNRFEKDFLVFPEYSESDDLANIKSFVSIFQKDFESSYGLEMCNKDLLAIYEVLGLNWNVYEVVDQINIATKLILLFGSDEQKDRFLPKLASGELRPAICISEENLVFDYLNMKTTSASGDGRVFKINGVKTEVLGASNANLFFVFANQISSMPTNEASKQLVCYLVELNEENNDSIVISPRTKTLGLQATEVSKVELRNCSVNESNRLGSIDNGTDVIGEVLNARSITFAATVVGFMKSLIGKLAKYCNGVVQHNVTLADNKNIQNIITDIALHTFILESMAYYIGGMLDENLIVAVDIENAVINNFASHLLREAVTVTTEILGFGSCDCDFEYEKIIRDVMTIVSLGSKGINLTDLISMNTITSWANVNAFNLEKLRSGAAGFFGLFKGKGAEWRYDENPKLRHFIAEHAHPSLQEACQNLEYNMSHLNSLIGAVLRRHGKNIVNDLATLSSIAKVVEYNLGMVATIARSSRSYCIGLRNADIEAVIRLNRQWVTGVLYYLEFFGLVQMNPSLLAIGRFILDSKGYCLESPSEMNW</sequence>
<dbReference type="Pfam" id="PF02770">
    <property type="entry name" value="Acyl-CoA_dh_M"/>
    <property type="match status" value="1"/>
</dbReference>
<dbReference type="Proteomes" id="UP000046393">
    <property type="component" value="Unplaced"/>
</dbReference>
<dbReference type="Pfam" id="PF00441">
    <property type="entry name" value="Acyl-CoA_dh_1"/>
    <property type="match status" value="1"/>
</dbReference>
<dbReference type="AlphaFoldDB" id="A0A158R3U6"/>
<keyword evidence="14" id="KW-1185">Reference proteome</keyword>
<name>A0A158R3U6_9BILA</name>
<evidence type="ECO:0000256" key="8">
    <source>
        <dbReference type="ARBA" id="ARBA00023128"/>
    </source>
</evidence>
<dbReference type="STRING" id="451379.A0A158R3U6"/>
<dbReference type="Gene3D" id="1.20.140.10">
    <property type="entry name" value="Butyryl-CoA Dehydrogenase, subunit A, domain 3"/>
    <property type="match status" value="2"/>
</dbReference>
<comment type="cofactor">
    <cofactor evidence="1 9">
        <name>FAD</name>
        <dbReference type="ChEBI" id="CHEBI:57692"/>
    </cofactor>
</comment>
<proteinExistence type="inferred from homology"/>
<evidence type="ECO:0000313" key="15">
    <source>
        <dbReference type="WBParaSite" id="SMUV_0000032101-mRNA-1"/>
    </source>
</evidence>
<dbReference type="InterPro" id="IPR049448">
    <property type="entry name" value="ACAD9/ACADV-like_C"/>
</dbReference>
<dbReference type="InterPro" id="IPR009100">
    <property type="entry name" value="AcylCoA_DH/oxidase_NM_dom_sf"/>
</dbReference>
<evidence type="ECO:0000256" key="5">
    <source>
        <dbReference type="ARBA" id="ARBA00022827"/>
    </source>
</evidence>
<keyword evidence="6" id="KW-0809">Transit peptide</keyword>
<dbReference type="Gene3D" id="2.40.110.10">
    <property type="entry name" value="Butyryl-CoA Dehydrogenase, subunit A, domain 2"/>
    <property type="match status" value="1"/>
</dbReference>
<evidence type="ECO:0000259" key="10">
    <source>
        <dbReference type="Pfam" id="PF00441"/>
    </source>
</evidence>
<keyword evidence="4 9" id="KW-0285">Flavoprotein</keyword>
<dbReference type="SUPFAM" id="SSF56645">
    <property type="entry name" value="Acyl-CoA dehydrogenase NM domain-like"/>
    <property type="match status" value="1"/>
</dbReference>
<evidence type="ECO:0000259" key="12">
    <source>
        <dbReference type="Pfam" id="PF02771"/>
    </source>
</evidence>
<dbReference type="WBParaSite" id="SMUV_0000032101-mRNA-1">
    <property type="protein sequence ID" value="SMUV_0000032101-mRNA-1"/>
    <property type="gene ID" value="SMUV_0000032101"/>
</dbReference>
<evidence type="ECO:0000256" key="2">
    <source>
        <dbReference type="ARBA" id="ARBA00004173"/>
    </source>
</evidence>
<organism evidence="14 15">
    <name type="scientific">Syphacia muris</name>
    <dbReference type="NCBI Taxonomy" id="451379"/>
    <lineage>
        <taxon>Eukaryota</taxon>
        <taxon>Metazoa</taxon>
        <taxon>Ecdysozoa</taxon>
        <taxon>Nematoda</taxon>
        <taxon>Chromadorea</taxon>
        <taxon>Rhabditida</taxon>
        <taxon>Spirurina</taxon>
        <taxon>Oxyuridomorpha</taxon>
        <taxon>Oxyuroidea</taxon>
        <taxon>Oxyuridae</taxon>
        <taxon>Syphacia</taxon>
    </lineage>
</organism>
<dbReference type="SUPFAM" id="SSF47203">
    <property type="entry name" value="Acyl-CoA dehydrogenase C-terminal domain-like"/>
    <property type="match status" value="1"/>
</dbReference>
<dbReference type="PANTHER" id="PTHR43884:SF9">
    <property type="entry name" value="COMPLEX I ASSEMBLY FACTOR ACAD9, MITOCHONDRIAL"/>
    <property type="match status" value="1"/>
</dbReference>
<dbReference type="InterPro" id="IPR013786">
    <property type="entry name" value="AcylCoA_DH/ox_N"/>
</dbReference>
<evidence type="ECO:0000256" key="4">
    <source>
        <dbReference type="ARBA" id="ARBA00022630"/>
    </source>
</evidence>
<keyword evidence="5 9" id="KW-0274">FAD</keyword>
<dbReference type="InterPro" id="IPR009075">
    <property type="entry name" value="AcylCo_DH/oxidase_C"/>
</dbReference>
<evidence type="ECO:0000313" key="14">
    <source>
        <dbReference type="Proteomes" id="UP000046393"/>
    </source>
</evidence>
<evidence type="ECO:0000259" key="13">
    <source>
        <dbReference type="Pfam" id="PF21343"/>
    </source>
</evidence>
<comment type="subcellular location">
    <subcellularLocation>
        <location evidence="2">Mitochondrion</location>
    </subcellularLocation>
</comment>
<feature type="domain" description="Acyl-CoA dehydrogenase/oxidase C-terminal" evidence="10">
    <location>
        <begin position="281"/>
        <end position="411"/>
    </location>
</feature>
<dbReference type="GO" id="GO:0006631">
    <property type="term" value="P:fatty acid metabolic process"/>
    <property type="evidence" value="ECO:0007669"/>
    <property type="project" value="UniProtKB-ARBA"/>
</dbReference>
<dbReference type="InterPro" id="IPR046373">
    <property type="entry name" value="Acyl-CoA_Oxase/DH_mid-dom_sf"/>
</dbReference>
<feature type="domain" description="Acyl-CoA oxidase/dehydrogenase middle" evidence="11">
    <location>
        <begin position="165"/>
        <end position="268"/>
    </location>
</feature>
<evidence type="ECO:0000256" key="6">
    <source>
        <dbReference type="ARBA" id="ARBA00022946"/>
    </source>
</evidence>
<evidence type="ECO:0000259" key="11">
    <source>
        <dbReference type="Pfam" id="PF02770"/>
    </source>
</evidence>
<dbReference type="Gene3D" id="1.10.540.10">
    <property type="entry name" value="Acyl-CoA dehydrogenase/oxidase, N-terminal domain"/>
    <property type="match status" value="1"/>
</dbReference>
<dbReference type="Pfam" id="PF02771">
    <property type="entry name" value="Acyl-CoA_dh_N"/>
    <property type="match status" value="1"/>
</dbReference>
<dbReference type="InterPro" id="IPR036250">
    <property type="entry name" value="AcylCo_DH-like_C"/>
</dbReference>
<evidence type="ECO:0000256" key="1">
    <source>
        <dbReference type="ARBA" id="ARBA00001974"/>
    </source>
</evidence>
<dbReference type="Pfam" id="PF21343">
    <property type="entry name" value="ACAD9-ACADV_C"/>
    <property type="match status" value="1"/>
</dbReference>
<feature type="domain" description="ACAD9/ACADV-like C-terminal" evidence="13">
    <location>
        <begin position="481"/>
        <end position="556"/>
    </location>
</feature>